<feature type="region of interest" description="Disordered" evidence="1">
    <location>
        <begin position="149"/>
        <end position="169"/>
    </location>
</feature>
<proteinExistence type="predicted"/>
<sequence>MVKTGNKGGVAAKARKMDYDTIDRRLRGDRGDKKGPFRPFVDDVRWCNRTSNNALLKKHGFTNDGQLTDQTKGPLKYKVDSGKMKFPDDSPYDPDRIPDHTKRRKGAEPAPTTTQSQPSSASKKAAQIVAALGDGDYDEADTVAPAPPRKGWTNPQIQQQQSTPNVKSPQQFVKNEYTINRKLKERYGKLASAKKNLLETPDRGDQEIPIGLMAESGEQRAVFATIRKDSYLYVYPVDLDYAFRQIERSGLHNADRPSDEAWKVIKGDASTIEGIQIHAKDVVAPPKRGWYDSLYRFVFESQKTNKALPQGIPFHNANDAIDNPEIAGLWKMVKASEDGTDYSGFGNFPVTITDVITQMEEMARHGRTLAEAQKKEIDKLHSSQWTLNGDMAVQVRRAYQRMWANSFNYIGRTIECRRVPLAEFYPFDPSKWTDEQFNLAKVTKTDDSWINESGKQDILMVQMEKDRPASLMYTSLGRTERGTQIVHDVGSDDEGLSSEAAAIQDGQEIVKEEADEDEED</sequence>
<feature type="region of interest" description="Disordered" evidence="1">
    <location>
        <begin position="59"/>
        <end position="126"/>
    </location>
</feature>
<feature type="compositionally biased region" description="Polar residues" evidence="1">
    <location>
        <begin position="153"/>
        <end position="169"/>
    </location>
</feature>
<name>A0ABR0RZM8_9EURO</name>
<organism evidence="2 3">
    <name type="scientific">Knufia obscura</name>
    <dbReference type="NCBI Taxonomy" id="1635080"/>
    <lineage>
        <taxon>Eukaryota</taxon>
        <taxon>Fungi</taxon>
        <taxon>Dikarya</taxon>
        <taxon>Ascomycota</taxon>
        <taxon>Pezizomycotina</taxon>
        <taxon>Eurotiomycetes</taxon>
        <taxon>Chaetothyriomycetidae</taxon>
        <taxon>Chaetothyriales</taxon>
        <taxon>Trichomeriaceae</taxon>
        <taxon>Knufia</taxon>
    </lineage>
</organism>
<evidence type="ECO:0000313" key="3">
    <source>
        <dbReference type="Proteomes" id="UP001334248"/>
    </source>
</evidence>
<dbReference type="RefSeq" id="XP_064734167.1">
    <property type="nucleotide sequence ID" value="XM_064868670.1"/>
</dbReference>
<comment type="caution">
    <text evidence="2">The sequence shown here is derived from an EMBL/GenBank/DDBJ whole genome shotgun (WGS) entry which is preliminary data.</text>
</comment>
<feature type="compositionally biased region" description="Basic and acidic residues" evidence="1">
    <location>
        <begin position="77"/>
        <end position="100"/>
    </location>
</feature>
<protein>
    <submittedName>
        <fullName evidence="2">Uncharacterized protein</fullName>
    </submittedName>
</protein>
<dbReference type="Proteomes" id="UP001334248">
    <property type="component" value="Unassembled WGS sequence"/>
</dbReference>
<keyword evidence="3" id="KW-1185">Reference proteome</keyword>
<feature type="region of interest" description="Disordered" evidence="1">
    <location>
        <begin position="489"/>
        <end position="520"/>
    </location>
</feature>
<evidence type="ECO:0000313" key="2">
    <source>
        <dbReference type="EMBL" id="KAK5946077.1"/>
    </source>
</evidence>
<dbReference type="EMBL" id="JAVHJV010000001">
    <property type="protein sequence ID" value="KAK5946077.1"/>
    <property type="molecule type" value="Genomic_DNA"/>
</dbReference>
<accession>A0ABR0RZM8</accession>
<gene>
    <name evidence="2" type="ORF">PMZ80_000216</name>
</gene>
<dbReference type="GeneID" id="89993665"/>
<reference evidence="2 3" key="1">
    <citation type="journal article" date="2023" name="Res Sq">
        <title>Genomic and morphological characterization of Knufia obscura isolated from the Mars 2020 spacecraft assembly facility.</title>
        <authorList>
            <person name="Chander A.M."/>
            <person name="Teixeira M.M."/>
            <person name="Singh N.K."/>
            <person name="Williams M.P."/>
            <person name="Parker C.W."/>
            <person name="Leo P."/>
            <person name="Stajich J.E."/>
            <person name="Torok T."/>
            <person name="Tighe S."/>
            <person name="Mason C.E."/>
            <person name="Venkateswaran K."/>
        </authorList>
    </citation>
    <scope>NUCLEOTIDE SEQUENCE [LARGE SCALE GENOMIC DNA]</scope>
    <source>
        <strain evidence="2 3">CCFEE 5817</strain>
    </source>
</reference>
<feature type="compositionally biased region" description="Low complexity" evidence="1">
    <location>
        <begin position="109"/>
        <end position="126"/>
    </location>
</feature>
<evidence type="ECO:0000256" key="1">
    <source>
        <dbReference type="SAM" id="MobiDB-lite"/>
    </source>
</evidence>